<evidence type="ECO:0000313" key="2">
    <source>
        <dbReference type="WBParaSite" id="JU765_v2.g284.t1"/>
    </source>
</evidence>
<evidence type="ECO:0000313" key="1">
    <source>
        <dbReference type="Proteomes" id="UP000887576"/>
    </source>
</evidence>
<sequence>MSKIFTFNISLVGSSGSGKTTFIKRHQTGEFEKKYVITTGTQVYSLNFFTSRGQIIFNVVETGKETHGGSTRGQCAIIMFDVTSKGSYDSALKLGRDFLKDDEDIPVVMVGNKSDLHNPKIDLKKEHFHQQKNVEYFEMSSKSYFNYEKPFLHLTRKLLDDSTLEFVPEPVFDIPDVYFHPHKLDDEGMLLAAQSKLPDDDDDIDDDFLNDESYDGAEMESYDDELYVPGDFTGDDDDCVPQNECSDVGSTTISELFADLSVEDGLLDDSASEHEIFDDDCPVQHGFLNDSLAARYELFDEDFTCSEDSSDVTSTDHELDCYKSAFVGELPDESSNDEKSEHDENGSKTQSNHDLQQLKPWNRFFLETAPVSKRNNKFKWQELWQ</sequence>
<organism evidence="1 2">
    <name type="scientific">Panagrolaimus sp. JU765</name>
    <dbReference type="NCBI Taxonomy" id="591449"/>
    <lineage>
        <taxon>Eukaryota</taxon>
        <taxon>Metazoa</taxon>
        <taxon>Ecdysozoa</taxon>
        <taxon>Nematoda</taxon>
        <taxon>Chromadorea</taxon>
        <taxon>Rhabditida</taxon>
        <taxon>Tylenchina</taxon>
        <taxon>Panagrolaimomorpha</taxon>
        <taxon>Panagrolaimoidea</taxon>
        <taxon>Panagrolaimidae</taxon>
        <taxon>Panagrolaimus</taxon>
    </lineage>
</organism>
<name>A0AC34R2Y7_9BILA</name>
<dbReference type="WBParaSite" id="JU765_v2.g284.t1">
    <property type="protein sequence ID" value="JU765_v2.g284.t1"/>
    <property type="gene ID" value="JU765_v2.g284"/>
</dbReference>
<protein>
    <submittedName>
        <fullName evidence="2">GTP-binding protein</fullName>
    </submittedName>
</protein>
<accession>A0AC34R2Y7</accession>
<reference evidence="2" key="1">
    <citation type="submission" date="2022-11" db="UniProtKB">
        <authorList>
            <consortium name="WormBaseParasite"/>
        </authorList>
    </citation>
    <scope>IDENTIFICATION</scope>
</reference>
<proteinExistence type="predicted"/>
<dbReference type="Proteomes" id="UP000887576">
    <property type="component" value="Unplaced"/>
</dbReference>